<dbReference type="PANTHER" id="PTHR38886:SF1">
    <property type="entry name" value="NACHT-NTPASE AND P-LOOP NTPASES N-TERMINAL DOMAIN-CONTAINING PROTEIN"/>
    <property type="match status" value="1"/>
</dbReference>
<comment type="caution">
    <text evidence="1">The sequence shown here is derived from an EMBL/GenBank/DDBJ whole genome shotgun (WGS) entry which is preliminary data.</text>
</comment>
<name>A0A8H4RM80_9HELO</name>
<evidence type="ECO:0000313" key="2">
    <source>
        <dbReference type="Proteomes" id="UP000566819"/>
    </source>
</evidence>
<dbReference type="Proteomes" id="UP000566819">
    <property type="component" value="Unassembled WGS sequence"/>
</dbReference>
<dbReference type="EMBL" id="JAAMPI010000339">
    <property type="protein sequence ID" value="KAF4632540.1"/>
    <property type="molecule type" value="Genomic_DNA"/>
</dbReference>
<dbReference type="OrthoDB" id="3464941at2759"/>
<keyword evidence="2" id="KW-1185">Reference proteome</keyword>
<gene>
    <name evidence="1" type="ORF">G7Y89_g5587</name>
</gene>
<reference evidence="1 2" key="1">
    <citation type="submission" date="2020-03" db="EMBL/GenBank/DDBJ databases">
        <title>Draft Genome Sequence of Cudoniella acicularis.</title>
        <authorList>
            <person name="Buettner E."/>
            <person name="Kellner H."/>
        </authorList>
    </citation>
    <scope>NUCLEOTIDE SEQUENCE [LARGE SCALE GENOMIC DNA]</scope>
    <source>
        <strain evidence="1 2">DSM 108380</strain>
    </source>
</reference>
<proteinExistence type="predicted"/>
<protein>
    <submittedName>
        <fullName evidence="1">Uncharacterized protein</fullName>
    </submittedName>
</protein>
<sequence>MSFGWSADDILAAIEFLKDVADALDSAAGASHHHQDSVSFLQRLSGTLNRVQKVVEAQNKPSNFEEISQEVNAIRIPVEEFLAEVKKNHNGLLAEHMNNKRGPPTPRRRHAFLIRSTEFAKPSLNLACRKKYIKEALNAPALSLIGSSVYIAAKEAKTPAITYLCHLEFNGGGDNKVQLSHTLVRLTYSMIYQLVHNIEASGTQLTNLDPAKFDVLDGSQESLPVALTVLRDLVASLTTTHIFIINGFQRIDDRKNIEIKDNILRLLQVLRPNAGKFVETLVVTPGQTVTLIETVRPREILGVSVCKQLNFQPLKAAMLRIFRMA</sequence>
<accession>A0A8H4RM80</accession>
<dbReference type="AlphaFoldDB" id="A0A8H4RM80"/>
<evidence type="ECO:0000313" key="1">
    <source>
        <dbReference type="EMBL" id="KAF4632540.1"/>
    </source>
</evidence>
<organism evidence="1 2">
    <name type="scientific">Cudoniella acicularis</name>
    <dbReference type="NCBI Taxonomy" id="354080"/>
    <lineage>
        <taxon>Eukaryota</taxon>
        <taxon>Fungi</taxon>
        <taxon>Dikarya</taxon>
        <taxon>Ascomycota</taxon>
        <taxon>Pezizomycotina</taxon>
        <taxon>Leotiomycetes</taxon>
        <taxon>Helotiales</taxon>
        <taxon>Tricladiaceae</taxon>
        <taxon>Cudoniella</taxon>
    </lineage>
</organism>
<dbReference type="PANTHER" id="PTHR38886">
    <property type="entry name" value="SESA DOMAIN-CONTAINING PROTEIN"/>
    <property type="match status" value="1"/>
</dbReference>